<reference evidence="3" key="2">
    <citation type="submission" date="2013-07" db="EMBL/GenBank/DDBJ databases">
        <authorList>
            <consortium name="The Broad Institute Genome Sequencing Platform"/>
            <person name="Cuomo C."/>
            <person name="Litvintseva A."/>
            <person name="Chen Y."/>
            <person name="Heitman J."/>
            <person name="Sun S."/>
            <person name="Springer D."/>
            <person name="Dromer F."/>
            <person name="Young S.K."/>
            <person name="Zeng Q."/>
            <person name="Gargeya S."/>
            <person name="Fitzgerald M."/>
            <person name="Abouelleil A."/>
            <person name="Alvarado L."/>
            <person name="Berlin A.M."/>
            <person name="Chapman S.B."/>
            <person name="Dewar J."/>
            <person name="Goldberg J."/>
            <person name="Griggs A."/>
            <person name="Gujja S."/>
            <person name="Hansen M."/>
            <person name="Howarth C."/>
            <person name="Imamovic A."/>
            <person name="Larimer J."/>
            <person name="McCowan C."/>
            <person name="Murphy C."/>
            <person name="Pearson M."/>
            <person name="Priest M."/>
            <person name="Roberts A."/>
            <person name="Saif S."/>
            <person name="Shea T."/>
            <person name="Sykes S."/>
            <person name="Wortman J."/>
            <person name="Nusbaum C."/>
            <person name="Birren B."/>
        </authorList>
    </citation>
    <scope>NUCLEOTIDE SEQUENCE</scope>
    <source>
        <strain evidence="3">CBS 10118</strain>
    </source>
</reference>
<dbReference type="GeneID" id="30209309"/>
<evidence type="ECO:0000313" key="2">
    <source>
        <dbReference type="EMBL" id="OCF25100.1"/>
    </source>
</evidence>
<evidence type="ECO:0000256" key="1">
    <source>
        <dbReference type="SAM" id="MobiDB-lite"/>
    </source>
</evidence>
<feature type="region of interest" description="Disordered" evidence="1">
    <location>
        <begin position="181"/>
        <end position="234"/>
    </location>
</feature>
<feature type="region of interest" description="Disordered" evidence="1">
    <location>
        <begin position="1"/>
        <end position="41"/>
    </location>
</feature>
<dbReference type="AlphaFoldDB" id="A0A1B9G254"/>
<reference evidence="3" key="4">
    <citation type="submission" date="2024-02" db="EMBL/GenBank/DDBJ databases">
        <title>Comparative genomics of Cryptococcus and Kwoniella reveals pathogenesis evolution and contrasting modes of karyotype evolution via chromosome fusion or intercentromeric recombination.</title>
        <authorList>
            <person name="Coelho M.A."/>
            <person name="David-Palma M."/>
            <person name="Shea T."/>
            <person name="Bowers K."/>
            <person name="McGinley-Smith S."/>
            <person name="Mohammad A.W."/>
            <person name="Gnirke A."/>
            <person name="Yurkov A.M."/>
            <person name="Nowrousian M."/>
            <person name="Sun S."/>
            <person name="Cuomo C.A."/>
            <person name="Heitman J."/>
        </authorList>
    </citation>
    <scope>NUCLEOTIDE SEQUENCE</scope>
    <source>
        <strain evidence="3">CBS 10118</strain>
    </source>
</reference>
<organism evidence="2">
    <name type="scientific">Kwoniella bestiolae CBS 10118</name>
    <dbReference type="NCBI Taxonomy" id="1296100"/>
    <lineage>
        <taxon>Eukaryota</taxon>
        <taxon>Fungi</taxon>
        <taxon>Dikarya</taxon>
        <taxon>Basidiomycota</taxon>
        <taxon>Agaricomycotina</taxon>
        <taxon>Tremellomycetes</taxon>
        <taxon>Tremellales</taxon>
        <taxon>Cryptococcaceae</taxon>
        <taxon>Kwoniella</taxon>
    </lineage>
</organism>
<feature type="compositionally biased region" description="Basic and acidic residues" evidence="1">
    <location>
        <begin position="195"/>
        <end position="205"/>
    </location>
</feature>
<dbReference type="KEGG" id="kbi:30209309"/>
<protein>
    <submittedName>
        <fullName evidence="2">Uncharacterized protein</fullName>
    </submittedName>
</protein>
<accession>A0A1B9G254</accession>
<dbReference type="OrthoDB" id="10530089at2759"/>
<reference evidence="2" key="3">
    <citation type="submission" date="2014-01" db="EMBL/GenBank/DDBJ databases">
        <title>Evolution of pathogenesis and genome organization in the Tremellales.</title>
        <authorList>
            <person name="Cuomo C."/>
            <person name="Litvintseva A."/>
            <person name="Heitman J."/>
            <person name="Chen Y."/>
            <person name="Sun S."/>
            <person name="Springer D."/>
            <person name="Dromer F."/>
            <person name="Young S."/>
            <person name="Zeng Q."/>
            <person name="Chapman S."/>
            <person name="Gujja S."/>
            <person name="Saif S."/>
            <person name="Birren B."/>
        </authorList>
    </citation>
    <scope>NUCLEOTIDE SEQUENCE</scope>
    <source>
        <strain evidence="2">CBS 10118</strain>
    </source>
</reference>
<proteinExistence type="predicted"/>
<gene>
    <name evidence="2" type="ORF">I302_04910</name>
    <name evidence="3" type="ORF">I302_105789</name>
</gene>
<dbReference type="EMBL" id="CP144544">
    <property type="protein sequence ID" value="WVW83768.1"/>
    <property type="molecule type" value="Genomic_DNA"/>
</dbReference>
<dbReference type="EMBL" id="KI894021">
    <property type="protein sequence ID" value="OCF25100.1"/>
    <property type="molecule type" value="Genomic_DNA"/>
</dbReference>
<dbReference type="VEuPathDB" id="FungiDB:I302_04910"/>
<sequence>MPLTSSYFRTSDQYPSTTADGSQTGDGSPSGEIKHKHANGTTTVAQYQKVSDKDGGMYAYTAKNGNSGSSCAPMSIGRLYRGTEIEYAIYADIERNKGNTPKRPPMKDTFTYYMIGKNGTTQKHYDDLTPSTADDGTVTYGISDHSKHDGWSTGNQSLKDIKSGKFGEEFTDAFNKYMEEKATRDSRDGSGSVGEDTKSALRENFESWLTNRKTEQEEGSCVLPPSTGTAISVA</sequence>
<reference evidence="2" key="1">
    <citation type="submission" date="2013-07" db="EMBL/GenBank/DDBJ databases">
        <title>The Genome Sequence of Cryptococcus bestiolae CBS10118.</title>
        <authorList>
            <consortium name="The Broad Institute Genome Sequencing Platform"/>
            <person name="Cuomo C."/>
            <person name="Litvintseva A."/>
            <person name="Chen Y."/>
            <person name="Heitman J."/>
            <person name="Sun S."/>
            <person name="Springer D."/>
            <person name="Dromer F."/>
            <person name="Young S.K."/>
            <person name="Zeng Q."/>
            <person name="Gargeya S."/>
            <person name="Fitzgerald M."/>
            <person name="Abouelleil A."/>
            <person name="Alvarado L."/>
            <person name="Berlin A.M."/>
            <person name="Chapman S.B."/>
            <person name="Dewar J."/>
            <person name="Goldberg J."/>
            <person name="Griggs A."/>
            <person name="Gujja S."/>
            <person name="Hansen M."/>
            <person name="Howarth C."/>
            <person name="Imamovic A."/>
            <person name="Larimer J."/>
            <person name="McCowan C."/>
            <person name="Murphy C."/>
            <person name="Pearson M."/>
            <person name="Priest M."/>
            <person name="Roberts A."/>
            <person name="Saif S."/>
            <person name="Shea T."/>
            <person name="Sykes S."/>
            <person name="Wortman J."/>
            <person name="Nusbaum C."/>
            <person name="Birren B."/>
        </authorList>
    </citation>
    <scope>NUCLEOTIDE SEQUENCE [LARGE SCALE GENOMIC DNA]</scope>
    <source>
        <strain evidence="2">CBS 10118</strain>
    </source>
</reference>
<evidence type="ECO:0000313" key="3">
    <source>
        <dbReference type="EMBL" id="WVW83768.1"/>
    </source>
</evidence>
<evidence type="ECO:0000313" key="4">
    <source>
        <dbReference type="Proteomes" id="UP000092730"/>
    </source>
</evidence>
<name>A0A1B9G254_9TREE</name>
<dbReference type="RefSeq" id="XP_019046170.1">
    <property type="nucleotide sequence ID" value="XM_019191540.1"/>
</dbReference>
<keyword evidence="4" id="KW-1185">Reference proteome</keyword>
<feature type="compositionally biased region" description="Polar residues" evidence="1">
    <location>
        <begin position="1"/>
        <end position="27"/>
    </location>
</feature>
<dbReference type="Proteomes" id="UP000092730">
    <property type="component" value="Chromosome 4"/>
</dbReference>